<comment type="caution">
    <text evidence="1">The sequence shown here is derived from an EMBL/GenBank/DDBJ whole genome shotgun (WGS) entry which is preliminary data.</text>
</comment>
<protein>
    <submittedName>
        <fullName evidence="1">Uncharacterized protein</fullName>
    </submittedName>
</protein>
<sequence length="38" mass="4441">MECIFHDKVVSSHINIFSTSYRFVNFSILITASMLFNQ</sequence>
<feature type="non-terminal residue" evidence="1">
    <location>
        <position position="38"/>
    </location>
</feature>
<reference evidence="1" key="1">
    <citation type="submission" date="2022-07" db="EMBL/GenBank/DDBJ databases">
        <authorList>
            <person name="Macas J."/>
            <person name="Novak P."/>
            <person name="Neumann P."/>
        </authorList>
    </citation>
    <scope>NUCLEOTIDE SEQUENCE</scope>
</reference>
<keyword evidence="2" id="KW-1185">Reference proteome</keyword>
<gene>
    <name evidence="1" type="ORF">CEPIT_LOCUS12374</name>
</gene>
<accession>A0AAV0D9F6</accession>
<organism evidence="1 2">
    <name type="scientific">Cuscuta epithymum</name>
    <dbReference type="NCBI Taxonomy" id="186058"/>
    <lineage>
        <taxon>Eukaryota</taxon>
        <taxon>Viridiplantae</taxon>
        <taxon>Streptophyta</taxon>
        <taxon>Embryophyta</taxon>
        <taxon>Tracheophyta</taxon>
        <taxon>Spermatophyta</taxon>
        <taxon>Magnoliopsida</taxon>
        <taxon>eudicotyledons</taxon>
        <taxon>Gunneridae</taxon>
        <taxon>Pentapetalae</taxon>
        <taxon>asterids</taxon>
        <taxon>lamiids</taxon>
        <taxon>Solanales</taxon>
        <taxon>Convolvulaceae</taxon>
        <taxon>Cuscuteae</taxon>
        <taxon>Cuscuta</taxon>
        <taxon>Cuscuta subgen. Cuscuta</taxon>
    </lineage>
</organism>
<evidence type="ECO:0000313" key="1">
    <source>
        <dbReference type="EMBL" id="CAH9093116.1"/>
    </source>
</evidence>
<proteinExistence type="predicted"/>
<name>A0AAV0D9F6_9ASTE</name>
<evidence type="ECO:0000313" key="2">
    <source>
        <dbReference type="Proteomes" id="UP001152523"/>
    </source>
</evidence>
<dbReference type="Proteomes" id="UP001152523">
    <property type="component" value="Unassembled WGS sequence"/>
</dbReference>
<dbReference type="EMBL" id="CAMAPF010000075">
    <property type="protein sequence ID" value="CAH9093116.1"/>
    <property type="molecule type" value="Genomic_DNA"/>
</dbReference>
<dbReference type="AlphaFoldDB" id="A0AAV0D9F6"/>